<dbReference type="AlphaFoldDB" id="A0A238XPG7"/>
<dbReference type="SUPFAM" id="SSF54211">
    <property type="entry name" value="Ribosomal protein S5 domain 2-like"/>
    <property type="match status" value="1"/>
</dbReference>
<sequence>MYGGGAPGLPMRTFDRIISDRGSRYAVSGGAAASRAEIDAALSDLRRDKRFARATHNSWAAILADGPVRDDDGEAGAGALILQMLDRAGLRDHVVIVTRWYGGKHLGGDRFRHVADAVRLYLRETGGG</sequence>
<comment type="similarity">
    <text evidence="1">Belongs to the IMPACT family.</text>
</comment>
<dbReference type="InterPro" id="IPR020569">
    <property type="entry name" value="UPF0029_Impact_CS"/>
</dbReference>
<gene>
    <name evidence="3" type="ORF">SAMN06265378_11134</name>
</gene>
<protein>
    <submittedName>
        <fullName evidence="3">Uncharacterized protein family UPF0029</fullName>
    </submittedName>
</protein>
<evidence type="ECO:0000259" key="2">
    <source>
        <dbReference type="Pfam" id="PF01205"/>
    </source>
</evidence>
<organism evidence="3 4">
    <name type="scientific">Paracoccus sediminis</name>
    <dbReference type="NCBI Taxonomy" id="1214787"/>
    <lineage>
        <taxon>Bacteria</taxon>
        <taxon>Pseudomonadati</taxon>
        <taxon>Pseudomonadota</taxon>
        <taxon>Alphaproteobacteria</taxon>
        <taxon>Rhodobacterales</taxon>
        <taxon>Paracoccaceae</taxon>
        <taxon>Paracoccus</taxon>
    </lineage>
</organism>
<evidence type="ECO:0000313" key="3">
    <source>
        <dbReference type="EMBL" id="SNR60224.1"/>
    </source>
</evidence>
<dbReference type="Gene3D" id="3.30.230.30">
    <property type="entry name" value="Impact, N-terminal domain"/>
    <property type="match status" value="1"/>
</dbReference>
<feature type="domain" description="Impact N-terminal" evidence="2">
    <location>
        <begin position="21"/>
        <end position="121"/>
    </location>
</feature>
<dbReference type="Proteomes" id="UP000198409">
    <property type="component" value="Unassembled WGS sequence"/>
</dbReference>
<dbReference type="GO" id="GO:0005737">
    <property type="term" value="C:cytoplasm"/>
    <property type="evidence" value="ECO:0007669"/>
    <property type="project" value="TreeGrafter"/>
</dbReference>
<dbReference type="PANTHER" id="PTHR16301">
    <property type="entry name" value="IMPACT-RELATED"/>
    <property type="match status" value="1"/>
</dbReference>
<dbReference type="InterPro" id="IPR020568">
    <property type="entry name" value="Ribosomal_Su5_D2-typ_SF"/>
</dbReference>
<reference evidence="4" key="1">
    <citation type="submission" date="2017-06" db="EMBL/GenBank/DDBJ databases">
        <authorList>
            <person name="Varghese N."/>
            <person name="Submissions S."/>
        </authorList>
    </citation>
    <scope>NUCLEOTIDE SEQUENCE [LARGE SCALE GENOMIC DNA]</scope>
    <source>
        <strain evidence="4">DSM 26170</strain>
    </source>
</reference>
<dbReference type="PROSITE" id="PS00910">
    <property type="entry name" value="UPF0029"/>
    <property type="match status" value="1"/>
</dbReference>
<dbReference type="PANTHER" id="PTHR16301:SF25">
    <property type="entry name" value="PROTEIN IMPACT"/>
    <property type="match status" value="1"/>
</dbReference>
<evidence type="ECO:0000256" key="1">
    <source>
        <dbReference type="ARBA" id="ARBA00007665"/>
    </source>
</evidence>
<dbReference type="GO" id="GO:0140469">
    <property type="term" value="P:GCN2-mediated signaling"/>
    <property type="evidence" value="ECO:0007669"/>
    <property type="project" value="TreeGrafter"/>
</dbReference>
<evidence type="ECO:0000313" key="4">
    <source>
        <dbReference type="Proteomes" id="UP000198409"/>
    </source>
</evidence>
<dbReference type="InterPro" id="IPR036956">
    <property type="entry name" value="Impact_N_sf"/>
</dbReference>
<dbReference type="EMBL" id="FZNM01000011">
    <property type="protein sequence ID" value="SNR60224.1"/>
    <property type="molecule type" value="Genomic_DNA"/>
</dbReference>
<dbReference type="Pfam" id="PF01205">
    <property type="entry name" value="Impact_N"/>
    <property type="match status" value="1"/>
</dbReference>
<accession>A0A238XPG7</accession>
<dbReference type="InterPro" id="IPR023582">
    <property type="entry name" value="Impact"/>
</dbReference>
<dbReference type="GO" id="GO:0006446">
    <property type="term" value="P:regulation of translational initiation"/>
    <property type="evidence" value="ECO:0007669"/>
    <property type="project" value="TreeGrafter"/>
</dbReference>
<proteinExistence type="inferred from homology"/>
<dbReference type="InterPro" id="IPR001498">
    <property type="entry name" value="Impact_N"/>
</dbReference>
<name>A0A238XPG7_9RHOB</name>